<dbReference type="InterPro" id="IPR001810">
    <property type="entry name" value="F-box_dom"/>
</dbReference>
<proteinExistence type="predicted"/>
<name>A0AAD6WXH5_9AGAR</name>
<sequence length="392" mass="43706">MSDLPQEILEAIVDQLDNSSLQPFSLVATAFAGPAQARIFRSLQIHVDGRVSKDYRPMSPWQAQRLFSSSPHLALHVQHLIIEIPLPERAVDPRILTIPARPTQCYPPLQAVLPSFTRVRRFILSGPVGRRRLWVLLPPELKKVLRRIMLLPSLHELVLNGLTASRALITYAAAHVPVLSVFAVHIEPASSPAADLPASTAPLRVLALQNVSTSMTSFFASPHALHTVRDLSIQHTEWPIVCTILKGVAGTLTHLRFATDTLPRLDALRVLELESRAAQEPYSLRDWVPAFLQQVPRALPHLAKIVLLDNYLSRASGGETAWTHDGNVVDLAGYAGEIHCRLAFHDYPVFDSTEARRELRDKVYQEFVRCMGEQMPAVRDTGRLSFSTIRVS</sequence>
<protein>
    <recommendedName>
        <fullName evidence="1">F-box domain-containing protein</fullName>
    </recommendedName>
</protein>
<feature type="domain" description="F-box" evidence="1">
    <location>
        <begin position="1"/>
        <end position="43"/>
    </location>
</feature>
<dbReference type="AlphaFoldDB" id="A0AAD6WXH5"/>
<dbReference type="EMBL" id="JARJCM010000163">
    <property type="protein sequence ID" value="KAJ7024819.1"/>
    <property type="molecule type" value="Genomic_DNA"/>
</dbReference>
<keyword evidence="3" id="KW-1185">Reference proteome</keyword>
<dbReference type="Proteomes" id="UP001218188">
    <property type="component" value="Unassembled WGS sequence"/>
</dbReference>
<accession>A0AAD6WXH5</accession>
<evidence type="ECO:0000313" key="3">
    <source>
        <dbReference type="Proteomes" id="UP001218188"/>
    </source>
</evidence>
<reference evidence="2" key="1">
    <citation type="submission" date="2023-03" db="EMBL/GenBank/DDBJ databases">
        <title>Massive genome expansion in bonnet fungi (Mycena s.s.) driven by repeated elements and novel gene families across ecological guilds.</title>
        <authorList>
            <consortium name="Lawrence Berkeley National Laboratory"/>
            <person name="Harder C.B."/>
            <person name="Miyauchi S."/>
            <person name="Viragh M."/>
            <person name="Kuo A."/>
            <person name="Thoen E."/>
            <person name="Andreopoulos B."/>
            <person name="Lu D."/>
            <person name="Skrede I."/>
            <person name="Drula E."/>
            <person name="Henrissat B."/>
            <person name="Morin E."/>
            <person name="Kohler A."/>
            <person name="Barry K."/>
            <person name="LaButti K."/>
            <person name="Morin E."/>
            <person name="Salamov A."/>
            <person name="Lipzen A."/>
            <person name="Mereny Z."/>
            <person name="Hegedus B."/>
            <person name="Baldrian P."/>
            <person name="Stursova M."/>
            <person name="Weitz H."/>
            <person name="Taylor A."/>
            <person name="Grigoriev I.V."/>
            <person name="Nagy L.G."/>
            <person name="Martin F."/>
            <person name="Kauserud H."/>
        </authorList>
    </citation>
    <scope>NUCLEOTIDE SEQUENCE</scope>
    <source>
        <strain evidence="2">CBHHK200</strain>
    </source>
</reference>
<comment type="caution">
    <text evidence="2">The sequence shown here is derived from an EMBL/GenBank/DDBJ whole genome shotgun (WGS) entry which is preliminary data.</text>
</comment>
<organism evidence="2 3">
    <name type="scientific">Mycena alexandri</name>
    <dbReference type="NCBI Taxonomy" id="1745969"/>
    <lineage>
        <taxon>Eukaryota</taxon>
        <taxon>Fungi</taxon>
        <taxon>Dikarya</taxon>
        <taxon>Basidiomycota</taxon>
        <taxon>Agaricomycotina</taxon>
        <taxon>Agaricomycetes</taxon>
        <taxon>Agaricomycetidae</taxon>
        <taxon>Agaricales</taxon>
        <taxon>Marasmiineae</taxon>
        <taxon>Mycenaceae</taxon>
        <taxon>Mycena</taxon>
    </lineage>
</organism>
<dbReference type="PROSITE" id="PS50181">
    <property type="entry name" value="FBOX"/>
    <property type="match status" value="1"/>
</dbReference>
<gene>
    <name evidence="2" type="ORF">C8F04DRAFT_1130250</name>
</gene>
<evidence type="ECO:0000259" key="1">
    <source>
        <dbReference type="PROSITE" id="PS50181"/>
    </source>
</evidence>
<evidence type="ECO:0000313" key="2">
    <source>
        <dbReference type="EMBL" id="KAJ7024819.1"/>
    </source>
</evidence>